<comment type="caution">
    <text evidence="5">The sequence shown here is derived from an EMBL/GenBank/DDBJ whole genome shotgun (WGS) entry which is preliminary data.</text>
</comment>
<name>A0A7W8QNA1_9ACTN</name>
<dbReference type="InterPro" id="IPR011008">
    <property type="entry name" value="Dimeric_a/b-barrel"/>
</dbReference>
<dbReference type="GO" id="GO:0005829">
    <property type="term" value="C:cytosol"/>
    <property type="evidence" value="ECO:0007669"/>
    <property type="project" value="TreeGrafter"/>
</dbReference>
<dbReference type="Proteomes" id="UP000572635">
    <property type="component" value="Unassembled WGS sequence"/>
</dbReference>
<protein>
    <submittedName>
        <fullName evidence="5">DNA-binding Lrp family transcriptional regulator</fullName>
    </submittedName>
</protein>
<feature type="domain" description="HTH asnC-type" evidence="4">
    <location>
        <begin position="1"/>
        <end position="62"/>
    </location>
</feature>
<dbReference type="RefSeq" id="WP_184393439.1">
    <property type="nucleotide sequence ID" value="NZ_BAAAJD010000125.1"/>
</dbReference>
<dbReference type="PROSITE" id="PS50956">
    <property type="entry name" value="HTH_ASNC_2"/>
    <property type="match status" value="1"/>
</dbReference>
<dbReference type="Pfam" id="PF13404">
    <property type="entry name" value="HTH_AsnC-type"/>
    <property type="match status" value="1"/>
</dbReference>
<dbReference type="InterPro" id="IPR019887">
    <property type="entry name" value="Tscrpt_reg_AsnC/Lrp_C"/>
</dbReference>
<dbReference type="GO" id="GO:0043565">
    <property type="term" value="F:sequence-specific DNA binding"/>
    <property type="evidence" value="ECO:0007669"/>
    <property type="project" value="InterPro"/>
</dbReference>
<keyword evidence="3" id="KW-0804">Transcription</keyword>
<dbReference type="Pfam" id="PF01037">
    <property type="entry name" value="AsnC_trans_reg"/>
    <property type="match status" value="1"/>
</dbReference>
<keyword evidence="2 5" id="KW-0238">DNA-binding</keyword>
<dbReference type="SUPFAM" id="SSF46785">
    <property type="entry name" value="Winged helix' DNA-binding domain"/>
    <property type="match status" value="1"/>
</dbReference>
<dbReference type="InterPro" id="IPR019888">
    <property type="entry name" value="Tscrpt_reg_AsnC-like"/>
</dbReference>
<evidence type="ECO:0000313" key="6">
    <source>
        <dbReference type="Proteomes" id="UP000572635"/>
    </source>
</evidence>
<dbReference type="Gene3D" id="3.30.70.920">
    <property type="match status" value="1"/>
</dbReference>
<gene>
    <name evidence="5" type="ORF">HDA36_003657</name>
</gene>
<dbReference type="PRINTS" id="PR00033">
    <property type="entry name" value="HTHASNC"/>
</dbReference>
<evidence type="ECO:0000259" key="4">
    <source>
        <dbReference type="PROSITE" id="PS50956"/>
    </source>
</evidence>
<dbReference type="GO" id="GO:0043200">
    <property type="term" value="P:response to amino acid"/>
    <property type="evidence" value="ECO:0007669"/>
    <property type="project" value="TreeGrafter"/>
</dbReference>
<dbReference type="InterPro" id="IPR036390">
    <property type="entry name" value="WH_DNA-bd_sf"/>
</dbReference>
<sequence length="153" mass="17069">MDELDSEIVRLLQADARLSNRELARRLGVAPSTCLERVRSLNRRGVIRGYHADIDLAALNRGVQALVSVQVRPLNRSVIVEFKDTVAGYPEVLSVFVLAGGDDFVLHVAVQDLDTLHGFLLDRLSKRPEIAGFRTSVIFQSRHNTVLERLPEA</sequence>
<evidence type="ECO:0000256" key="1">
    <source>
        <dbReference type="ARBA" id="ARBA00023015"/>
    </source>
</evidence>
<keyword evidence="6" id="KW-1185">Reference proteome</keyword>
<dbReference type="InterPro" id="IPR000485">
    <property type="entry name" value="AsnC-type_HTH_dom"/>
</dbReference>
<dbReference type="PANTHER" id="PTHR30154">
    <property type="entry name" value="LEUCINE-RESPONSIVE REGULATORY PROTEIN"/>
    <property type="match status" value="1"/>
</dbReference>
<evidence type="ECO:0000256" key="3">
    <source>
        <dbReference type="ARBA" id="ARBA00023163"/>
    </source>
</evidence>
<dbReference type="SUPFAM" id="SSF54909">
    <property type="entry name" value="Dimeric alpha+beta barrel"/>
    <property type="match status" value="1"/>
</dbReference>
<accession>A0A7W8QNA1</accession>
<dbReference type="Gene3D" id="1.10.10.10">
    <property type="entry name" value="Winged helix-like DNA-binding domain superfamily/Winged helix DNA-binding domain"/>
    <property type="match status" value="1"/>
</dbReference>
<dbReference type="CDD" id="cd00090">
    <property type="entry name" value="HTH_ARSR"/>
    <property type="match status" value="1"/>
</dbReference>
<evidence type="ECO:0000256" key="2">
    <source>
        <dbReference type="ARBA" id="ARBA00023125"/>
    </source>
</evidence>
<keyword evidence="1" id="KW-0805">Transcription regulation</keyword>
<evidence type="ECO:0000313" key="5">
    <source>
        <dbReference type="EMBL" id="MBB5433573.1"/>
    </source>
</evidence>
<dbReference type="InterPro" id="IPR036388">
    <property type="entry name" value="WH-like_DNA-bd_sf"/>
</dbReference>
<proteinExistence type="predicted"/>
<dbReference type="SMART" id="SM00344">
    <property type="entry name" value="HTH_ASNC"/>
    <property type="match status" value="1"/>
</dbReference>
<dbReference type="AlphaFoldDB" id="A0A7W8QNA1"/>
<organism evidence="5 6">
    <name type="scientific">Nocardiopsis composta</name>
    <dbReference type="NCBI Taxonomy" id="157465"/>
    <lineage>
        <taxon>Bacteria</taxon>
        <taxon>Bacillati</taxon>
        <taxon>Actinomycetota</taxon>
        <taxon>Actinomycetes</taxon>
        <taxon>Streptosporangiales</taxon>
        <taxon>Nocardiopsidaceae</taxon>
        <taxon>Nocardiopsis</taxon>
    </lineage>
</organism>
<dbReference type="InterPro" id="IPR011991">
    <property type="entry name" value="ArsR-like_HTH"/>
</dbReference>
<dbReference type="EMBL" id="JACHDB010000001">
    <property type="protein sequence ID" value="MBB5433573.1"/>
    <property type="molecule type" value="Genomic_DNA"/>
</dbReference>
<reference evidence="5 6" key="1">
    <citation type="submission" date="2020-08" db="EMBL/GenBank/DDBJ databases">
        <title>Sequencing the genomes of 1000 actinobacteria strains.</title>
        <authorList>
            <person name="Klenk H.-P."/>
        </authorList>
    </citation>
    <scope>NUCLEOTIDE SEQUENCE [LARGE SCALE GENOMIC DNA]</scope>
    <source>
        <strain evidence="5 6">DSM 44551</strain>
    </source>
</reference>
<dbReference type="PANTHER" id="PTHR30154:SF54">
    <property type="entry name" value="POSSIBLE TRANSCRIPTIONAL REGULATORY PROTEIN (PROBABLY LRP_ASNC-FAMILY)"/>
    <property type="match status" value="1"/>
</dbReference>